<dbReference type="Pfam" id="PF13613">
    <property type="entry name" value="HTH_Tnp_4"/>
    <property type="match status" value="1"/>
</dbReference>
<keyword evidence="5" id="KW-0614">Plasmid</keyword>
<evidence type="ECO:0000256" key="2">
    <source>
        <dbReference type="ARBA" id="ARBA00022723"/>
    </source>
</evidence>
<comment type="cofactor">
    <cofactor evidence="1">
        <name>a divalent metal cation</name>
        <dbReference type="ChEBI" id="CHEBI:60240"/>
    </cofactor>
</comment>
<gene>
    <name evidence="5" type="ORF">HUT09_34630</name>
</gene>
<dbReference type="Proteomes" id="UP000509345">
    <property type="component" value="Plasmid unnamed1"/>
</dbReference>
<dbReference type="InterPro" id="IPR027806">
    <property type="entry name" value="HARBI1_dom"/>
</dbReference>
<evidence type="ECO:0000259" key="4">
    <source>
        <dbReference type="Pfam" id="PF13613"/>
    </source>
</evidence>
<evidence type="ECO:0000259" key="3">
    <source>
        <dbReference type="Pfam" id="PF13359"/>
    </source>
</evidence>
<dbReference type="InterPro" id="IPR027805">
    <property type="entry name" value="Transposase_HTH_dom"/>
</dbReference>
<organism evidence="5 6">
    <name type="scientific">Streptomyces microflavus</name>
    <name type="common">Streptomyces lipmanii</name>
    <dbReference type="NCBI Taxonomy" id="1919"/>
    <lineage>
        <taxon>Bacteria</taxon>
        <taxon>Bacillati</taxon>
        <taxon>Actinomycetota</taxon>
        <taxon>Actinomycetes</taxon>
        <taxon>Kitasatosporales</taxon>
        <taxon>Streptomycetaceae</taxon>
        <taxon>Streptomyces</taxon>
    </lineage>
</organism>
<feature type="domain" description="Transposase Helix-turn-helix" evidence="4">
    <location>
        <begin position="58"/>
        <end position="109"/>
    </location>
</feature>
<reference evidence="5 6" key="1">
    <citation type="submission" date="2020-06" db="EMBL/GenBank/DDBJ databases">
        <title>Genome mining for natural products.</title>
        <authorList>
            <person name="Zhang B."/>
            <person name="Shi J."/>
            <person name="Ge H."/>
        </authorList>
    </citation>
    <scope>NUCLEOTIDE SEQUENCE [LARGE SCALE GENOMIC DNA]</scope>
    <source>
        <strain evidence="5 6">NA06532</strain>
        <plasmid evidence="5 6">unnamed1</plasmid>
    </source>
</reference>
<keyword evidence="2" id="KW-0479">Metal-binding</keyword>
<dbReference type="GO" id="GO:0046872">
    <property type="term" value="F:metal ion binding"/>
    <property type="evidence" value="ECO:0007669"/>
    <property type="project" value="UniProtKB-KW"/>
</dbReference>
<dbReference type="AlphaFoldDB" id="A0A7H8MZV2"/>
<proteinExistence type="predicted"/>
<dbReference type="Pfam" id="PF13359">
    <property type="entry name" value="DDE_Tnp_4"/>
    <property type="match status" value="1"/>
</dbReference>
<evidence type="ECO:0000313" key="6">
    <source>
        <dbReference type="Proteomes" id="UP000509345"/>
    </source>
</evidence>
<feature type="domain" description="DDE Tnp4" evidence="3">
    <location>
        <begin position="136"/>
        <end position="296"/>
    </location>
</feature>
<accession>A0A7H8MZV2</accession>
<dbReference type="EMBL" id="CP054927">
    <property type="protein sequence ID" value="QKW47730.1"/>
    <property type="molecule type" value="Genomic_DNA"/>
</dbReference>
<protein>
    <submittedName>
        <fullName evidence="5">Transposase</fullName>
    </submittedName>
</protein>
<name>A0A7H8MZV2_STRMI</name>
<sequence length="311" mass="34202">MVGNSTRAVIISNRRLTGLAVGVIAELVEEIGPLWQGRHQARLTSRPRKRAVGAGAKHRLVFVDRLLATLVLLRHGVTHDVLACWFGVDRSTITRAVGEVRPLPAERGCTVSPDVRLRTLAEVVDHLGASGTTGIIDGTEIRVRRPAAGRKDRDKFISGKNKQNAVKSMVVTDAEGRVLWCSPARPASCAHITHARQLGLVKLVADGPVVEILADAGYQGLGAQTGGRVVTAPHRKFKKNAPDWYEEMYERQRKAHSSRRIRVKHGIAHLKNWRALARHLGRREHLSDTVQAVAGLLSHQQTADLTSTRQR</sequence>
<evidence type="ECO:0000256" key="1">
    <source>
        <dbReference type="ARBA" id="ARBA00001968"/>
    </source>
</evidence>
<geneLocation type="plasmid" evidence="5 6">
    <name>unnamed1</name>
</geneLocation>
<evidence type="ECO:0000313" key="5">
    <source>
        <dbReference type="EMBL" id="QKW47730.1"/>
    </source>
</evidence>